<dbReference type="GO" id="GO:0042973">
    <property type="term" value="F:glucan endo-1,3-beta-D-glucosidase activity"/>
    <property type="evidence" value="ECO:0007669"/>
    <property type="project" value="UniProtKB-EC"/>
</dbReference>
<dbReference type="EMBL" id="QJKJ01018018">
    <property type="protein sequence ID" value="RDX57931.1"/>
    <property type="molecule type" value="Genomic_DNA"/>
</dbReference>
<evidence type="ECO:0000313" key="9">
    <source>
        <dbReference type="EMBL" id="RDX57931.1"/>
    </source>
</evidence>
<evidence type="ECO:0000256" key="6">
    <source>
        <dbReference type="ARBA" id="ARBA00033335"/>
    </source>
</evidence>
<evidence type="ECO:0000313" key="10">
    <source>
        <dbReference type="Proteomes" id="UP000257109"/>
    </source>
</evidence>
<evidence type="ECO:0000256" key="5">
    <source>
        <dbReference type="ARBA" id="ARBA00023295"/>
    </source>
</evidence>
<dbReference type="InterPro" id="IPR000490">
    <property type="entry name" value="Glyco_hydro_17"/>
</dbReference>
<comment type="catalytic activity">
    <reaction evidence="1">
        <text>Hydrolysis of (1-&gt;3)-beta-D-glucosidic linkages in (1-&gt;3)-beta-D-glucans.</text>
        <dbReference type="EC" id="3.2.1.39"/>
    </reaction>
</comment>
<evidence type="ECO:0000256" key="7">
    <source>
        <dbReference type="ARBA" id="ARBA00033417"/>
    </source>
</evidence>
<keyword evidence="5" id="KW-0326">Glycosidase</keyword>
<keyword evidence="10" id="KW-1185">Reference proteome</keyword>
<proteinExistence type="inferred from homology"/>
<dbReference type="EC" id="3.2.1.39" evidence="3"/>
<feature type="non-terminal residue" evidence="9">
    <location>
        <position position="1"/>
    </location>
</feature>
<dbReference type="SUPFAM" id="SSF51445">
    <property type="entry name" value="(Trans)glycosidases"/>
    <property type="match status" value="1"/>
</dbReference>
<dbReference type="STRING" id="157652.A0A371DZM6"/>
<evidence type="ECO:0000256" key="8">
    <source>
        <dbReference type="RuleBase" id="RU004335"/>
    </source>
</evidence>
<evidence type="ECO:0000256" key="2">
    <source>
        <dbReference type="ARBA" id="ARBA00008773"/>
    </source>
</evidence>
<protein>
    <recommendedName>
        <fullName evidence="3">glucan endo-1,3-beta-D-glucosidase</fullName>
        <ecNumber evidence="3">3.2.1.39</ecNumber>
    </recommendedName>
    <alternativeName>
        <fullName evidence="6">(1-&gt;3)-beta-glucan endohydrolase</fullName>
    </alternativeName>
    <alternativeName>
        <fullName evidence="7">Beta-1,3-endoglucanase</fullName>
    </alternativeName>
</protein>
<accession>A0A371DZM6</accession>
<reference evidence="9" key="1">
    <citation type="submission" date="2018-05" db="EMBL/GenBank/DDBJ databases">
        <title>Draft genome of Mucuna pruriens seed.</title>
        <authorList>
            <person name="Nnadi N.E."/>
            <person name="Vos R."/>
            <person name="Hasami M.H."/>
            <person name="Devisetty U.K."/>
            <person name="Aguiy J.C."/>
        </authorList>
    </citation>
    <scope>NUCLEOTIDE SEQUENCE [LARGE SCALE GENOMIC DNA]</scope>
    <source>
        <strain evidence="9">JCA_2017</strain>
    </source>
</reference>
<evidence type="ECO:0000256" key="1">
    <source>
        <dbReference type="ARBA" id="ARBA00000382"/>
    </source>
</evidence>
<keyword evidence="4" id="KW-0378">Hydrolase</keyword>
<dbReference type="InterPro" id="IPR017853">
    <property type="entry name" value="GH"/>
</dbReference>
<gene>
    <name evidence="9" type="primary">A6</name>
    <name evidence="9" type="ORF">CR513_62792</name>
</gene>
<dbReference type="Proteomes" id="UP000257109">
    <property type="component" value="Unassembled WGS sequence"/>
</dbReference>
<dbReference type="Pfam" id="PF00332">
    <property type="entry name" value="Glyco_hydro_17"/>
    <property type="match status" value="1"/>
</dbReference>
<dbReference type="OrthoDB" id="1938138at2759"/>
<evidence type="ECO:0000256" key="4">
    <source>
        <dbReference type="ARBA" id="ARBA00022801"/>
    </source>
</evidence>
<evidence type="ECO:0000256" key="3">
    <source>
        <dbReference type="ARBA" id="ARBA00012780"/>
    </source>
</evidence>
<dbReference type="InterPro" id="IPR044965">
    <property type="entry name" value="Glyco_hydro_17_plant"/>
</dbReference>
<organism evidence="9 10">
    <name type="scientific">Mucuna pruriens</name>
    <name type="common">Velvet bean</name>
    <name type="synonym">Dolichos pruriens</name>
    <dbReference type="NCBI Taxonomy" id="157652"/>
    <lineage>
        <taxon>Eukaryota</taxon>
        <taxon>Viridiplantae</taxon>
        <taxon>Streptophyta</taxon>
        <taxon>Embryophyta</taxon>
        <taxon>Tracheophyta</taxon>
        <taxon>Spermatophyta</taxon>
        <taxon>Magnoliopsida</taxon>
        <taxon>eudicotyledons</taxon>
        <taxon>Gunneridae</taxon>
        <taxon>Pentapetalae</taxon>
        <taxon>rosids</taxon>
        <taxon>fabids</taxon>
        <taxon>Fabales</taxon>
        <taxon>Fabaceae</taxon>
        <taxon>Papilionoideae</taxon>
        <taxon>50 kb inversion clade</taxon>
        <taxon>NPAAA clade</taxon>
        <taxon>indigoferoid/millettioid clade</taxon>
        <taxon>Phaseoleae</taxon>
        <taxon>Mucuna</taxon>
    </lineage>
</organism>
<dbReference type="GO" id="GO:0005975">
    <property type="term" value="P:carbohydrate metabolic process"/>
    <property type="evidence" value="ECO:0007669"/>
    <property type="project" value="InterPro"/>
</dbReference>
<name>A0A371DZM6_MUCPR</name>
<dbReference type="PANTHER" id="PTHR32227">
    <property type="entry name" value="GLUCAN ENDO-1,3-BETA-GLUCOSIDASE BG1-RELATED-RELATED"/>
    <property type="match status" value="1"/>
</dbReference>
<dbReference type="AlphaFoldDB" id="A0A371DZM6"/>
<sequence length="189" mass="21214">MVERNGAFQLPFYLPKKKPLAFPSPTLFLSALFKTHAPFFVISTTLFNISSATFSPQPEIYYGQLGDNLPASQESVSLLTSLKVKSVKLYDANPAILHALQNTRLQVSIMVPNELIANISTNQTLFDKWVSTNAVPFHPHAHLLLGSAMVERNVTYCFADGRWRRCLDLQQPDLFLVQPSPLALLREKL</sequence>
<dbReference type="Gene3D" id="3.20.20.80">
    <property type="entry name" value="Glycosidases"/>
    <property type="match status" value="1"/>
</dbReference>
<comment type="caution">
    <text evidence="9">The sequence shown here is derived from an EMBL/GenBank/DDBJ whole genome shotgun (WGS) entry which is preliminary data.</text>
</comment>
<comment type="similarity">
    <text evidence="2 8">Belongs to the glycosyl hydrolase 17 family.</text>
</comment>